<keyword evidence="3" id="KW-0808">Transferase</keyword>
<dbReference type="GO" id="GO:0003887">
    <property type="term" value="F:DNA-directed DNA polymerase activity"/>
    <property type="evidence" value="ECO:0007669"/>
    <property type="project" value="UniProtKB-KW"/>
</dbReference>
<dbReference type="InterPro" id="IPR004868">
    <property type="entry name" value="DNA-dir_DNA_pol_B_mt/vir"/>
</dbReference>
<dbReference type="SUPFAM" id="SSF56672">
    <property type="entry name" value="DNA/RNA polymerases"/>
    <property type="match status" value="1"/>
</dbReference>
<feature type="domain" description="DNA-directed DNA polymerase family B mitochondria/virus" evidence="10">
    <location>
        <begin position="592"/>
        <end position="1041"/>
    </location>
</feature>
<dbReference type="InterPro" id="IPR043502">
    <property type="entry name" value="DNA/RNA_pol_sf"/>
</dbReference>
<comment type="catalytic activity">
    <reaction evidence="8">
        <text>DNA(n) + a 2'-deoxyribonucleoside 5'-triphosphate = DNA(n+1) + diphosphate</text>
        <dbReference type="Rhea" id="RHEA:22508"/>
        <dbReference type="Rhea" id="RHEA-COMP:17339"/>
        <dbReference type="Rhea" id="RHEA-COMP:17340"/>
        <dbReference type="ChEBI" id="CHEBI:33019"/>
        <dbReference type="ChEBI" id="CHEBI:61560"/>
        <dbReference type="ChEBI" id="CHEBI:173112"/>
        <dbReference type="EC" id="2.7.7.7"/>
    </reaction>
</comment>
<evidence type="ECO:0000256" key="5">
    <source>
        <dbReference type="ARBA" id="ARBA00022705"/>
    </source>
</evidence>
<organism evidence="11">
    <name type="scientific">Hexamita inflata</name>
    <dbReference type="NCBI Taxonomy" id="28002"/>
    <lineage>
        <taxon>Eukaryota</taxon>
        <taxon>Metamonada</taxon>
        <taxon>Diplomonadida</taxon>
        <taxon>Hexamitidae</taxon>
        <taxon>Hexamitinae</taxon>
        <taxon>Hexamita</taxon>
    </lineage>
</organism>
<evidence type="ECO:0000256" key="4">
    <source>
        <dbReference type="ARBA" id="ARBA00022695"/>
    </source>
</evidence>
<reference evidence="11" key="1">
    <citation type="submission" date="2023-06" db="EMBL/GenBank/DDBJ databases">
        <authorList>
            <person name="Kurt Z."/>
        </authorList>
    </citation>
    <scope>NUCLEOTIDE SEQUENCE</scope>
</reference>
<evidence type="ECO:0000313" key="12">
    <source>
        <dbReference type="EMBL" id="CAL6086949.1"/>
    </source>
</evidence>
<dbReference type="SUPFAM" id="SSF53098">
    <property type="entry name" value="Ribonuclease H-like"/>
    <property type="match status" value="1"/>
</dbReference>
<dbReference type="EMBL" id="CAXDID020000397">
    <property type="protein sequence ID" value="CAL6086949.1"/>
    <property type="molecule type" value="Genomic_DNA"/>
</dbReference>
<dbReference type="InterPro" id="IPR012337">
    <property type="entry name" value="RNaseH-like_sf"/>
</dbReference>
<keyword evidence="5" id="KW-0235">DNA replication</keyword>
<dbReference type="AlphaFoldDB" id="A0AA86RNR0"/>
<dbReference type="Gene3D" id="3.30.420.10">
    <property type="entry name" value="Ribonuclease H-like superfamily/Ribonuclease H"/>
    <property type="match status" value="1"/>
</dbReference>
<dbReference type="PRINTS" id="PR00106">
    <property type="entry name" value="DNAPOLB"/>
</dbReference>
<evidence type="ECO:0000256" key="9">
    <source>
        <dbReference type="SAM" id="Coils"/>
    </source>
</evidence>
<comment type="caution">
    <text evidence="11">The sequence shown here is derived from an EMBL/GenBank/DDBJ whole genome shotgun (WGS) entry which is preliminary data.</text>
</comment>
<dbReference type="EMBL" id="CATOUU010001181">
    <property type="protein sequence ID" value="CAI9977916.1"/>
    <property type="molecule type" value="Genomic_DNA"/>
</dbReference>
<dbReference type="PANTHER" id="PTHR48144">
    <property type="entry name" value="DNA-DIRECTED DNA POLYMERASE"/>
    <property type="match status" value="1"/>
</dbReference>
<dbReference type="GO" id="GO:0000166">
    <property type="term" value="F:nucleotide binding"/>
    <property type="evidence" value="ECO:0007669"/>
    <property type="project" value="InterPro"/>
</dbReference>
<proteinExistence type="inferred from homology"/>
<dbReference type="InterPro" id="IPR006172">
    <property type="entry name" value="DNA-dir_DNA_pol_B"/>
</dbReference>
<keyword evidence="9" id="KW-0175">Coiled coil</keyword>
<dbReference type="Gene3D" id="3.90.1600.10">
    <property type="entry name" value="Palm domain of DNA polymerase"/>
    <property type="match status" value="1"/>
</dbReference>
<evidence type="ECO:0000259" key="10">
    <source>
        <dbReference type="Pfam" id="PF03175"/>
    </source>
</evidence>
<dbReference type="InterPro" id="IPR023211">
    <property type="entry name" value="DNA_pol_palm_dom_sf"/>
</dbReference>
<dbReference type="InterPro" id="IPR036397">
    <property type="entry name" value="RNaseH_sf"/>
</dbReference>
<dbReference type="EC" id="2.7.7.7" evidence="2"/>
<reference evidence="12 13" key="2">
    <citation type="submission" date="2024-07" db="EMBL/GenBank/DDBJ databases">
        <authorList>
            <person name="Akdeniz Z."/>
        </authorList>
    </citation>
    <scope>NUCLEOTIDE SEQUENCE [LARGE SCALE GENOMIC DNA]</scope>
</reference>
<evidence type="ECO:0000256" key="8">
    <source>
        <dbReference type="ARBA" id="ARBA00049244"/>
    </source>
</evidence>
<keyword evidence="7" id="KW-0238">DNA-binding</keyword>
<dbReference type="GO" id="GO:0006260">
    <property type="term" value="P:DNA replication"/>
    <property type="evidence" value="ECO:0007669"/>
    <property type="project" value="UniProtKB-KW"/>
</dbReference>
<evidence type="ECO:0000256" key="7">
    <source>
        <dbReference type="ARBA" id="ARBA00023125"/>
    </source>
</evidence>
<evidence type="ECO:0000256" key="2">
    <source>
        <dbReference type="ARBA" id="ARBA00012417"/>
    </source>
</evidence>
<keyword evidence="4" id="KW-0548">Nucleotidyltransferase</keyword>
<evidence type="ECO:0000256" key="6">
    <source>
        <dbReference type="ARBA" id="ARBA00022932"/>
    </source>
</evidence>
<feature type="coiled-coil region" evidence="9">
    <location>
        <begin position="40"/>
        <end position="79"/>
    </location>
</feature>
<gene>
    <name evidence="12" type="ORF">HINF_LOCUS63411</name>
    <name evidence="11" type="ORF">HINF_LOCUS65561</name>
</gene>
<protein>
    <recommendedName>
        <fullName evidence="2">DNA-directed DNA polymerase</fullName>
        <ecNumber evidence="2">2.7.7.7</ecNumber>
    </recommendedName>
</protein>
<evidence type="ECO:0000256" key="3">
    <source>
        <dbReference type="ARBA" id="ARBA00022679"/>
    </source>
</evidence>
<keyword evidence="13" id="KW-1185">Reference proteome</keyword>
<accession>A0AA86RNR0</accession>
<evidence type="ECO:0000313" key="11">
    <source>
        <dbReference type="EMBL" id="CAI9977916.1"/>
    </source>
</evidence>
<dbReference type="PANTHER" id="PTHR48144:SF2">
    <property type="entry name" value="DNA-DIRECTED DNA POLYMERASE"/>
    <property type="match status" value="1"/>
</dbReference>
<dbReference type="Pfam" id="PF03175">
    <property type="entry name" value="DNA_pol_B_2"/>
    <property type="match status" value="1"/>
</dbReference>
<dbReference type="Proteomes" id="UP001642409">
    <property type="component" value="Unassembled WGS sequence"/>
</dbReference>
<name>A0AA86RNR0_9EUKA</name>
<keyword evidence="6" id="KW-0239">DNA-directed DNA polymerase</keyword>
<sequence>MNMRTLVHLTRTLTYKTLLDISTNYLFDDSFFFVPQVIMQTELESKLAELQIKYDQALIAKDRKALTKLGNEMDEIESRIQKLNQPFNPFNNTKPKNIPIKDLKTQALSKTTMKSKLTKRQKEMRRLQRLKYEGNNFIEDEDKYNQIQATQKDLYDELRTLTPEQVQMVIDQVHTYENANQVAFFRMYCPLILKQYIKGRLIVTYRTISKDGEVDFKTKNFEIRSSTIRDFNDFVKKYGNLISEDIQVGSDQQCSLSMAQAISVQIIPLQELKDIVAGDMQRKRRKGAYLNYINTTPLDLSKYQIGNTIEEHNKLSEVQCFIHCLRISGVYTKEEVNNIELQISQDLKYLAVLNLRKIKGLGCIIVNDYNVVQRADRNINSTTVQVIPEDCVGLDLPPKLRLGLIENHYFLNEQVQISAWWINHYNQYKDDPRFIRNTNIKLFRESTNCFVTRDKVNGQPATTYMGEILTLMIRQKLLEPIDDMNIHNYKQVSKQLIGGSFSDISQYQKEFNYVPRKDVSFDRVLFADFETFTGEDHIDDTTNEIQRVSTAHEPFMLCYTEDGENVTTARSIHYLIRYLDKHHGSYDSSTPKQSVLIYFHNLSYDCKFILSTKYAISDVIQQGTKQLAFTIYRKGYSIVFRDSYRLFSPDASISKLPSMFFSIEDQQKYYKELFPYDYYTKLRYLKNLGDINDALKYLPTGTTREDFTKAINRAEALLDDNTFDMHQYCKFYCEQDVKILAKAVMIFRNNLRQQYEPLNIQLDLYNYLTISSLAMDVQYKLGCFNGCYKVSGLLRHFLQQFVIGGRCMTQSNRRVLKTEPNTQIVDFDAVSLYPSAMRVMYYPTGPASSLNAEQIAFYNNPSNLFNITLEQDSPDQKTLYLEVKLKRGQQFIPRQFPLVSTIDDDGVRQFSNNFDESISYFYDQVSLQDLVEFQHIEYQIVSGVYFQQRNYTIRDVVQQMFNKRIELKKQENPAQIIYKLMLNSAYGKMIEKIHPSKTLVLDKLEFYKLVLKQSSNIDNVEQTGGKYVVTLKQEISDQSTFTFGGVLVLSVSKRIMNQVMCTAEDNKLDIYYQDTDSMQIDKASLDILETIYLNKYNRKLVGSSMGQFHSDFQSKLGKVQYADQAVYISKKVYCARLVIDASKHIYDYHVRMKGVSDGAISVQADENFQGDFIKLYQYLYIAKPIKFDLCATKPIFEYKGYQVFTKGSFIRQLQFPLKDNEKKQ</sequence>
<dbReference type="GO" id="GO:0003677">
    <property type="term" value="F:DNA binding"/>
    <property type="evidence" value="ECO:0007669"/>
    <property type="project" value="UniProtKB-KW"/>
</dbReference>
<comment type="similarity">
    <text evidence="1">Belongs to the DNA polymerase type-B family.</text>
</comment>
<evidence type="ECO:0000313" key="13">
    <source>
        <dbReference type="Proteomes" id="UP001642409"/>
    </source>
</evidence>
<evidence type="ECO:0000256" key="1">
    <source>
        <dbReference type="ARBA" id="ARBA00005755"/>
    </source>
</evidence>